<evidence type="ECO:0000256" key="5">
    <source>
        <dbReference type="ARBA" id="ARBA00022801"/>
    </source>
</evidence>
<dbReference type="STRING" id="1273541.Pyrde_1048"/>
<dbReference type="Proteomes" id="UP000196694">
    <property type="component" value="Unassembled WGS sequence"/>
</dbReference>
<evidence type="ECO:0000313" key="14">
    <source>
        <dbReference type="Proteomes" id="UP000058613"/>
    </source>
</evidence>
<feature type="active site" evidence="11">
    <location>
        <position position="33"/>
    </location>
</feature>
<evidence type="ECO:0000256" key="10">
    <source>
        <dbReference type="ARBA" id="ARBA00029354"/>
    </source>
</evidence>
<comment type="similarity">
    <text evidence="11">Belongs to the Holliday junction resolvase Hjc family.</text>
</comment>
<dbReference type="RefSeq" id="WP_055408841.1">
    <property type="nucleotide sequence ID" value="NZ_CP013011.1"/>
</dbReference>
<dbReference type="PANTHER" id="PTHR39651:SF1">
    <property type="entry name" value="HOLLIDAY JUNCTION RESOLVASE HJC"/>
    <property type="match status" value="1"/>
</dbReference>
<keyword evidence="3 11" id="KW-0255">Endonuclease</keyword>
<dbReference type="InterPro" id="IPR011335">
    <property type="entry name" value="Restrct_endonuc-II-like"/>
</dbReference>
<keyword evidence="4 11" id="KW-0227">DNA damage</keyword>
<reference evidence="13 15" key="2">
    <citation type="submission" date="2017-05" db="EMBL/GenBank/DDBJ databases">
        <title>The draft genome of the hyperthermophilic archaeon 'Pyrodictium delaneyi strain Hulk', an iron and nitrate reducer, reveals the capacity for sulfate reduction.</title>
        <authorList>
            <person name="Demey L.M."/>
            <person name="Miller C."/>
            <person name="Manzella M."/>
            <person name="Reguera G."/>
            <person name="Kashefi K."/>
        </authorList>
    </citation>
    <scope>NUCLEOTIDE SEQUENCE [LARGE SCALE GENOMIC DNA]</scope>
    <source>
        <strain evidence="13 15">Hulk</strain>
    </source>
</reference>
<keyword evidence="1 11" id="KW-0540">Nuclease</keyword>
<dbReference type="GO" id="GO:0000287">
    <property type="term" value="F:magnesium ion binding"/>
    <property type="evidence" value="ECO:0007669"/>
    <property type="project" value="UniProtKB-UniRule"/>
</dbReference>
<feature type="binding site" evidence="11">
    <location>
        <position position="13"/>
    </location>
    <ligand>
        <name>Mg(2+)</name>
        <dbReference type="ChEBI" id="CHEBI:18420"/>
    </ligand>
</feature>
<dbReference type="InterPro" id="IPR014428">
    <property type="entry name" value="Hjc_arc"/>
</dbReference>
<evidence type="ECO:0000256" key="9">
    <source>
        <dbReference type="ARBA" id="ARBA00023204"/>
    </source>
</evidence>
<dbReference type="OrthoDB" id="34330at2157"/>
<evidence type="ECO:0000256" key="7">
    <source>
        <dbReference type="ARBA" id="ARBA00023125"/>
    </source>
</evidence>
<dbReference type="PIRSF" id="PIRSF004985">
    <property type="entry name" value="Hlld_jn_rslvs_ar"/>
    <property type="match status" value="1"/>
</dbReference>
<feature type="site" description="Transition state stabilizer" evidence="11">
    <location>
        <position position="59"/>
    </location>
</feature>
<dbReference type="InterPro" id="IPR002732">
    <property type="entry name" value="Hjc"/>
</dbReference>
<comment type="function">
    <text evidence="11">A structure-specific endonuclease that resolves Holliday junction (HJ) intermediates during genetic recombination. Cleaves 4-way DNA junctions introducing paired nicks in opposing strands, leaving a 5'-terminal phosphate and a 3'-terminal hydroxyl group that are subsequently ligated to produce recombinant products.</text>
</comment>
<protein>
    <recommendedName>
        <fullName evidence="11">Crossover junction endodeoxyribonuclease Hjc</fullName>
        <shortName evidence="11">Hjc</shortName>
        <ecNumber evidence="11">3.1.21.10</ecNumber>
    </recommendedName>
    <alternativeName>
        <fullName evidence="11">Holliday junction resolvase Hjc</fullName>
    </alternativeName>
</protein>
<dbReference type="KEGG" id="pdl:Pyrde_1048"/>
<dbReference type="SUPFAM" id="SSF52980">
    <property type="entry name" value="Restriction endonuclease-like"/>
    <property type="match status" value="1"/>
</dbReference>
<feature type="binding site" evidence="11">
    <location>
        <position position="57"/>
    </location>
    <ligand>
        <name>Mg(2+)</name>
        <dbReference type="ChEBI" id="CHEBI:18420"/>
    </ligand>
</feature>
<evidence type="ECO:0000313" key="13">
    <source>
        <dbReference type="EMBL" id="OWJ55323.1"/>
    </source>
</evidence>
<evidence type="ECO:0000256" key="11">
    <source>
        <dbReference type="HAMAP-Rule" id="MF_01490"/>
    </source>
</evidence>
<keyword evidence="15" id="KW-1185">Reference proteome</keyword>
<feature type="binding site" evidence="11">
    <location>
        <position position="44"/>
    </location>
    <ligand>
        <name>Mg(2+)</name>
        <dbReference type="ChEBI" id="CHEBI:18420"/>
    </ligand>
</feature>
<accession>A0A0P0N4H4</accession>
<gene>
    <name evidence="11" type="primary">hjc</name>
    <name evidence="13" type="ORF">Pdsh_00410</name>
    <name evidence="12" type="ORF">Pyrde_1048</name>
</gene>
<comment type="catalytic activity">
    <reaction evidence="10 11">
        <text>Endonucleolytic cleavage at a junction such as a reciprocal single-stranded crossover between two homologous DNA duplexes (Holliday junction).</text>
        <dbReference type="EC" id="3.1.21.10"/>
    </reaction>
</comment>
<evidence type="ECO:0000256" key="8">
    <source>
        <dbReference type="ARBA" id="ARBA00023172"/>
    </source>
</evidence>
<dbReference type="Gene3D" id="3.40.1350.10">
    <property type="match status" value="1"/>
</dbReference>
<keyword evidence="2 11" id="KW-0479">Metal-binding</keyword>
<evidence type="ECO:0000313" key="15">
    <source>
        <dbReference type="Proteomes" id="UP000196694"/>
    </source>
</evidence>
<keyword evidence="6 11" id="KW-0460">Magnesium</keyword>
<evidence type="ECO:0000256" key="6">
    <source>
        <dbReference type="ARBA" id="ARBA00022842"/>
    </source>
</evidence>
<dbReference type="GeneID" id="26099385"/>
<dbReference type="Pfam" id="PF01870">
    <property type="entry name" value="Hjc"/>
    <property type="match status" value="1"/>
</dbReference>
<reference evidence="12 14" key="1">
    <citation type="submission" date="2015-10" db="EMBL/GenBank/DDBJ databases">
        <title>Complete genome sequence of hyperthermophilic archaeon Pyrodictium delaneyi Su06.</title>
        <authorList>
            <person name="Jung J.-H."/>
            <person name="Lin J."/>
            <person name="Holden J.F."/>
            <person name="Park C.-S."/>
        </authorList>
    </citation>
    <scope>NUCLEOTIDE SEQUENCE [LARGE SCALE GENOMIC DNA]</scope>
    <source>
        <strain evidence="12 14">Su06</strain>
    </source>
</reference>
<proteinExistence type="inferred from homology"/>
<name>A0A0P0N4H4_9CREN</name>
<dbReference type="GO" id="GO:0003677">
    <property type="term" value="F:DNA binding"/>
    <property type="evidence" value="ECO:0007669"/>
    <property type="project" value="UniProtKB-KW"/>
</dbReference>
<evidence type="ECO:0000256" key="2">
    <source>
        <dbReference type="ARBA" id="ARBA00022723"/>
    </source>
</evidence>
<dbReference type="AlphaFoldDB" id="A0A0P0N4H4"/>
<dbReference type="HAMAP" id="MF_01490">
    <property type="entry name" value="HJ_Resolv_Hjc"/>
    <property type="match status" value="1"/>
</dbReference>
<dbReference type="CDD" id="cd00523">
    <property type="entry name" value="Holliday_junction_resolvase"/>
    <property type="match status" value="1"/>
</dbReference>
<dbReference type="PATRIC" id="fig|1273541.4.peg.1126"/>
<keyword evidence="9 11" id="KW-0234">DNA repair</keyword>
<evidence type="ECO:0000256" key="4">
    <source>
        <dbReference type="ARBA" id="ARBA00022763"/>
    </source>
</evidence>
<evidence type="ECO:0000313" key="12">
    <source>
        <dbReference type="EMBL" id="ALL01096.1"/>
    </source>
</evidence>
<dbReference type="GO" id="GO:0006281">
    <property type="term" value="P:DNA repair"/>
    <property type="evidence" value="ECO:0007669"/>
    <property type="project" value="UniProtKB-UniRule"/>
</dbReference>
<dbReference type="NCBIfam" id="NF040854">
    <property type="entry name" value="Hol_resolv_Hjc"/>
    <property type="match status" value="1"/>
</dbReference>
<comment type="cofactor">
    <cofactor evidence="11">
        <name>Mg(2+)</name>
        <dbReference type="ChEBI" id="CHEBI:18420"/>
    </cofactor>
    <text evidence="11">Binds 1 Mg(2+) ion per subunit.</text>
</comment>
<organism evidence="12 14">
    <name type="scientific">Pyrodictium delaneyi</name>
    <dbReference type="NCBI Taxonomy" id="1273541"/>
    <lineage>
        <taxon>Archaea</taxon>
        <taxon>Thermoproteota</taxon>
        <taxon>Thermoprotei</taxon>
        <taxon>Desulfurococcales</taxon>
        <taxon>Pyrodictiaceae</taxon>
        <taxon>Pyrodictium</taxon>
    </lineage>
</organism>
<evidence type="ECO:0000256" key="3">
    <source>
        <dbReference type="ARBA" id="ARBA00022759"/>
    </source>
</evidence>
<comment type="subunit">
    <text evidence="11">Homodimer.</text>
</comment>
<dbReference type="InterPro" id="IPR011856">
    <property type="entry name" value="tRNA_endonuc-like_dom_sf"/>
</dbReference>
<dbReference type="GO" id="GO:0006310">
    <property type="term" value="P:DNA recombination"/>
    <property type="evidence" value="ECO:0007669"/>
    <property type="project" value="UniProtKB-UniRule"/>
</dbReference>
<sequence>MDNARRRRGFEAERELVRKLWSKGFAVIRAPASGARTRLAAYPDIVAIFKGRIYAIEVKYRRDNAPIYIDRTQLEKLIEFSRRAGATPLIAVKRPHKGWKLIPIDQVKETNTGRIRIDDEVLNNGVSLDEFIAIVTNTGLRKFMK</sequence>
<dbReference type="EMBL" id="NCQP01000001">
    <property type="protein sequence ID" value="OWJ55323.1"/>
    <property type="molecule type" value="Genomic_DNA"/>
</dbReference>
<dbReference type="Proteomes" id="UP000058613">
    <property type="component" value="Chromosome"/>
</dbReference>
<dbReference type="EMBL" id="CP013011">
    <property type="protein sequence ID" value="ALL01096.1"/>
    <property type="molecule type" value="Genomic_DNA"/>
</dbReference>
<dbReference type="GO" id="GO:0008821">
    <property type="term" value="F:crossover junction DNA endonuclease activity"/>
    <property type="evidence" value="ECO:0007669"/>
    <property type="project" value="UniProtKB-UniRule"/>
</dbReference>
<dbReference type="PANTHER" id="PTHR39651">
    <property type="entry name" value="HOLLIDAY JUNCTION RESOLVASE HJC"/>
    <property type="match status" value="1"/>
</dbReference>
<keyword evidence="5 11" id="KW-0378">Hydrolase</keyword>
<evidence type="ECO:0000256" key="1">
    <source>
        <dbReference type="ARBA" id="ARBA00022722"/>
    </source>
</evidence>
<keyword evidence="7 11" id="KW-0238">DNA-binding</keyword>
<dbReference type="EC" id="3.1.21.10" evidence="11"/>
<keyword evidence="8 11" id="KW-0233">DNA recombination</keyword>